<gene>
    <name evidence="1" type="ORF">F2Q68_00020667</name>
</gene>
<dbReference type="EMBL" id="QGKW02002228">
    <property type="protein sequence ID" value="KAF2538651.1"/>
    <property type="molecule type" value="Genomic_DNA"/>
</dbReference>
<name>A0A8S9FZL0_BRACR</name>
<comment type="caution">
    <text evidence="1">The sequence shown here is derived from an EMBL/GenBank/DDBJ whole genome shotgun (WGS) entry which is preliminary data.</text>
</comment>
<accession>A0A8S9FZL0</accession>
<protein>
    <submittedName>
        <fullName evidence="1">Uncharacterized protein</fullName>
    </submittedName>
</protein>
<dbReference type="Proteomes" id="UP000712281">
    <property type="component" value="Unassembled WGS sequence"/>
</dbReference>
<evidence type="ECO:0000313" key="2">
    <source>
        <dbReference type="Proteomes" id="UP000712281"/>
    </source>
</evidence>
<dbReference type="AlphaFoldDB" id="A0A8S9FZL0"/>
<evidence type="ECO:0000313" key="1">
    <source>
        <dbReference type="EMBL" id="KAF2538651.1"/>
    </source>
</evidence>
<organism evidence="1 2">
    <name type="scientific">Brassica cretica</name>
    <name type="common">Mustard</name>
    <dbReference type="NCBI Taxonomy" id="69181"/>
    <lineage>
        <taxon>Eukaryota</taxon>
        <taxon>Viridiplantae</taxon>
        <taxon>Streptophyta</taxon>
        <taxon>Embryophyta</taxon>
        <taxon>Tracheophyta</taxon>
        <taxon>Spermatophyta</taxon>
        <taxon>Magnoliopsida</taxon>
        <taxon>eudicotyledons</taxon>
        <taxon>Gunneridae</taxon>
        <taxon>Pentapetalae</taxon>
        <taxon>rosids</taxon>
        <taxon>malvids</taxon>
        <taxon>Brassicales</taxon>
        <taxon>Brassicaceae</taxon>
        <taxon>Brassiceae</taxon>
        <taxon>Brassica</taxon>
    </lineage>
</organism>
<reference evidence="1" key="1">
    <citation type="submission" date="2019-12" db="EMBL/GenBank/DDBJ databases">
        <title>Genome sequencing and annotation of Brassica cretica.</title>
        <authorList>
            <person name="Studholme D.J."/>
            <person name="Sarris P.F."/>
        </authorList>
    </citation>
    <scope>NUCLEOTIDE SEQUENCE</scope>
    <source>
        <strain evidence="1">PFS-001/15</strain>
        <tissue evidence="1">Leaf</tissue>
    </source>
</reference>
<sequence>MILISLKQEAAWERTRFSQSIDTLHQQSIDKCPQQSIDINNTTSIDNHSIPKTTASEKDKLDNQYLTPDEFGIFRDPNGFTKAIDGRTLHVSQEDIADILQTANGADNLFMHQRSNRELKTTKEFYNAAGGIEYSFKQRSRHTNHPSINIDKDEYGVYRDDREFSRDLDGHTIPVHNKDIRRLLERASRDEPAYICLPEHASQFTQTKLVTEIFTKDEINEMFYGVCGELDRNKEVFQMKQDGVYYPLNDSISWLTTCMEEMKQGIAGI</sequence>
<proteinExistence type="predicted"/>